<gene>
    <name evidence="2" type="ORF">A2U01_0017793</name>
</gene>
<protein>
    <submittedName>
        <fullName evidence="2">Protein CHUP1 chloroplastic-like</fullName>
    </submittedName>
</protein>
<dbReference type="EMBL" id="LXQA010033298">
    <property type="protein sequence ID" value="MCH96803.1"/>
    <property type="molecule type" value="Genomic_DNA"/>
</dbReference>
<organism evidence="2 3">
    <name type="scientific">Trifolium medium</name>
    <dbReference type="NCBI Taxonomy" id="97028"/>
    <lineage>
        <taxon>Eukaryota</taxon>
        <taxon>Viridiplantae</taxon>
        <taxon>Streptophyta</taxon>
        <taxon>Embryophyta</taxon>
        <taxon>Tracheophyta</taxon>
        <taxon>Spermatophyta</taxon>
        <taxon>Magnoliopsida</taxon>
        <taxon>eudicotyledons</taxon>
        <taxon>Gunneridae</taxon>
        <taxon>Pentapetalae</taxon>
        <taxon>rosids</taxon>
        <taxon>fabids</taxon>
        <taxon>Fabales</taxon>
        <taxon>Fabaceae</taxon>
        <taxon>Papilionoideae</taxon>
        <taxon>50 kb inversion clade</taxon>
        <taxon>NPAAA clade</taxon>
        <taxon>Hologalegina</taxon>
        <taxon>IRL clade</taxon>
        <taxon>Trifolieae</taxon>
        <taxon>Trifolium</taxon>
    </lineage>
</organism>
<sequence>MVKFEYGAYTKRVCVGSLSSTCRFYVASGKHFQLEAKIHVNEKKKRSSGNKIIGVQGVFDFDQWSSSQASSLTDSGEYDDFSSVDNSPAAKTNTKIFSKLKRLIQGKDS</sequence>
<comment type="caution">
    <text evidence="2">The sequence shown here is derived from an EMBL/GenBank/DDBJ whole genome shotgun (WGS) entry which is preliminary data.</text>
</comment>
<evidence type="ECO:0000256" key="1">
    <source>
        <dbReference type="SAM" id="MobiDB-lite"/>
    </source>
</evidence>
<evidence type="ECO:0000313" key="3">
    <source>
        <dbReference type="Proteomes" id="UP000265520"/>
    </source>
</evidence>
<name>A0A392NB35_9FABA</name>
<dbReference type="Proteomes" id="UP000265520">
    <property type="component" value="Unassembled WGS sequence"/>
</dbReference>
<feature type="non-terminal residue" evidence="2">
    <location>
        <position position="109"/>
    </location>
</feature>
<proteinExistence type="predicted"/>
<keyword evidence="3" id="KW-1185">Reference proteome</keyword>
<evidence type="ECO:0000313" key="2">
    <source>
        <dbReference type="EMBL" id="MCH96803.1"/>
    </source>
</evidence>
<reference evidence="2 3" key="1">
    <citation type="journal article" date="2018" name="Front. Plant Sci.">
        <title>Red Clover (Trifolium pratense) and Zigzag Clover (T. medium) - A Picture of Genomic Similarities and Differences.</title>
        <authorList>
            <person name="Dluhosova J."/>
            <person name="Istvanek J."/>
            <person name="Nedelnik J."/>
            <person name="Repkova J."/>
        </authorList>
    </citation>
    <scope>NUCLEOTIDE SEQUENCE [LARGE SCALE GENOMIC DNA]</scope>
    <source>
        <strain evidence="3">cv. 10/8</strain>
        <tissue evidence="2">Leaf</tissue>
    </source>
</reference>
<accession>A0A392NB35</accession>
<dbReference type="AlphaFoldDB" id="A0A392NB35"/>
<feature type="region of interest" description="Disordered" evidence="1">
    <location>
        <begin position="68"/>
        <end position="89"/>
    </location>
</feature>